<feature type="transmembrane region" description="Helical" evidence="1">
    <location>
        <begin position="6"/>
        <end position="28"/>
    </location>
</feature>
<keyword evidence="1" id="KW-0812">Transmembrane</keyword>
<dbReference type="GO" id="GO:0051701">
    <property type="term" value="P:biological process involved in interaction with host"/>
    <property type="evidence" value="ECO:0007669"/>
    <property type="project" value="TreeGrafter"/>
</dbReference>
<dbReference type="EMBL" id="NGAF01000010">
    <property type="protein sequence ID" value="OXR43128.1"/>
    <property type="molecule type" value="Genomic_DNA"/>
</dbReference>
<evidence type="ECO:0000256" key="1">
    <source>
        <dbReference type="SAM" id="Phobius"/>
    </source>
</evidence>
<dbReference type="PANTHER" id="PTHR33371">
    <property type="entry name" value="INTERMEMBRANE PHOSPHOLIPID TRANSPORT SYSTEM BINDING PROTEIN MLAD-RELATED"/>
    <property type="match status" value="1"/>
</dbReference>
<accession>A0A231H2V2</accession>
<dbReference type="NCBIfam" id="TIGR00996">
    <property type="entry name" value="Mtu_fam_mce"/>
    <property type="match status" value="1"/>
</dbReference>
<dbReference type="InterPro" id="IPR003399">
    <property type="entry name" value="Mce/MlaD"/>
</dbReference>
<evidence type="ECO:0000259" key="2">
    <source>
        <dbReference type="Pfam" id="PF02470"/>
    </source>
</evidence>
<evidence type="ECO:0000313" key="4">
    <source>
        <dbReference type="EMBL" id="OXR43128.1"/>
    </source>
</evidence>
<dbReference type="InterPro" id="IPR052336">
    <property type="entry name" value="MlaD_Phospholipid_Transporter"/>
</dbReference>
<gene>
    <name evidence="4" type="ORF">B7C42_04550</name>
</gene>
<comment type="caution">
    <text evidence="4">The sequence shown here is derived from an EMBL/GenBank/DDBJ whole genome shotgun (WGS) entry which is preliminary data.</text>
</comment>
<protein>
    <submittedName>
        <fullName evidence="4">Uncharacterized protein</fullName>
    </submittedName>
</protein>
<dbReference type="PANTHER" id="PTHR33371:SF17">
    <property type="entry name" value="MCE-FAMILY PROTEIN MCE1B"/>
    <property type="match status" value="1"/>
</dbReference>
<dbReference type="InterPro" id="IPR024516">
    <property type="entry name" value="Mce_C"/>
</dbReference>
<keyword evidence="5" id="KW-1185">Reference proteome</keyword>
<dbReference type="Proteomes" id="UP000215506">
    <property type="component" value="Unassembled WGS sequence"/>
</dbReference>
<feature type="domain" description="Mce/MlaD" evidence="2">
    <location>
        <begin position="37"/>
        <end position="110"/>
    </location>
</feature>
<dbReference type="Pfam" id="PF11887">
    <property type="entry name" value="Mce4_CUP1"/>
    <property type="match status" value="1"/>
</dbReference>
<dbReference type="GO" id="GO:0005576">
    <property type="term" value="C:extracellular region"/>
    <property type="evidence" value="ECO:0007669"/>
    <property type="project" value="TreeGrafter"/>
</dbReference>
<keyword evidence="1" id="KW-0472">Membrane</keyword>
<name>A0A231H2V2_9NOCA</name>
<evidence type="ECO:0000313" key="5">
    <source>
        <dbReference type="Proteomes" id="UP000215506"/>
    </source>
</evidence>
<reference evidence="4 5" key="1">
    <citation type="submission" date="2017-07" db="EMBL/GenBank/DDBJ databases">
        <title>First draft Genome Sequence of Nocardia cerradoensis isolated from human infection.</title>
        <authorList>
            <person name="Carrasco G."/>
        </authorList>
    </citation>
    <scope>NUCLEOTIDE SEQUENCE [LARGE SCALE GENOMIC DNA]</scope>
    <source>
        <strain evidence="4 5">CNM20130759</strain>
    </source>
</reference>
<proteinExistence type="predicted"/>
<sequence>MKISGTLVKLSIFAVVMVFFTAAVIIVFSQMRFGSERTYRAEFSDASGLKSAEFVRVAGVEVGKVKSVHVTGGGTALVEFGLTHAVPITQSTKLAVRYENLVGEHYLELLDAPGSTTPQSPQATIPVSRTVPALDLDALINGFRPLFKALQPDQVNRLSNSLVTVLQGQGGTISDLLHEAGRLTSTLADRDQLIGSVIKNLNTVLGTVDKRNAQFDEGIDKLQQLISGLSAQSDPIGDALVHVNNASRSVADLLTNARPTIKNDIAEAGRLAGVINGNKDYVDWALGSLPDAYNRLSRLGLYGDFFTFYLCDVQIKVNGPDGNPVYIPIIGQRAGRCTP</sequence>
<dbReference type="Pfam" id="PF02470">
    <property type="entry name" value="MlaD"/>
    <property type="match status" value="1"/>
</dbReference>
<feature type="domain" description="Mammalian cell entry C-terminal" evidence="3">
    <location>
        <begin position="120"/>
        <end position="329"/>
    </location>
</feature>
<keyword evidence="1" id="KW-1133">Transmembrane helix</keyword>
<dbReference type="InterPro" id="IPR005693">
    <property type="entry name" value="Mce"/>
</dbReference>
<dbReference type="AlphaFoldDB" id="A0A231H2V2"/>
<organism evidence="4 5">
    <name type="scientific">Nocardia cerradoensis</name>
    <dbReference type="NCBI Taxonomy" id="85688"/>
    <lineage>
        <taxon>Bacteria</taxon>
        <taxon>Bacillati</taxon>
        <taxon>Actinomycetota</taxon>
        <taxon>Actinomycetes</taxon>
        <taxon>Mycobacteriales</taxon>
        <taxon>Nocardiaceae</taxon>
        <taxon>Nocardia</taxon>
    </lineage>
</organism>
<dbReference type="RefSeq" id="WP_094026451.1">
    <property type="nucleotide sequence ID" value="NZ_NGAF01000010.1"/>
</dbReference>
<evidence type="ECO:0000259" key="3">
    <source>
        <dbReference type="Pfam" id="PF11887"/>
    </source>
</evidence>